<protein>
    <submittedName>
        <fullName evidence="1">Uncharacterized protein</fullName>
    </submittedName>
</protein>
<name>A0A0A9B303_ARUDO</name>
<dbReference type="EMBL" id="GBRH01242355">
    <property type="protein sequence ID" value="JAD55540.1"/>
    <property type="molecule type" value="Transcribed_RNA"/>
</dbReference>
<sequence>MQTALPKDICLHLLKWKQVYNVCLNSK</sequence>
<proteinExistence type="predicted"/>
<organism evidence="1">
    <name type="scientific">Arundo donax</name>
    <name type="common">Giant reed</name>
    <name type="synonym">Donax arundinaceus</name>
    <dbReference type="NCBI Taxonomy" id="35708"/>
    <lineage>
        <taxon>Eukaryota</taxon>
        <taxon>Viridiplantae</taxon>
        <taxon>Streptophyta</taxon>
        <taxon>Embryophyta</taxon>
        <taxon>Tracheophyta</taxon>
        <taxon>Spermatophyta</taxon>
        <taxon>Magnoliopsida</taxon>
        <taxon>Liliopsida</taxon>
        <taxon>Poales</taxon>
        <taxon>Poaceae</taxon>
        <taxon>PACMAD clade</taxon>
        <taxon>Arundinoideae</taxon>
        <taxon>Arundineae</taxon>
        <taxon>Arundo</taxon>
    </lineage>
</organism>
<reference evidence="1" key="1">
    <citation type="submission" date="2014-09" db="EMBL/GenBank/DDBJ databases">
        <authorList>
            <person name="Magalhaes I.L.F."/>
            <person name="Oliveira U."/>
            <person name="Santos F.R."/>
            <person name="Vidigal T.H.D.A."/>
            <person name="Brescovit A.D."/>
            <person name="Santos A.J."/>
        </authorList>
    </citation>
    <scope>NUCLEOTIDE SEQUENCE</scope>
    <source>
        <tissue evidence="1">Shoot tissue taken approximately 20 cm above the soil surface</tissue>
    </source>
</reference>
<reference evidence="1" key="2">
    <citation type="journal article" date="2015" name="Data Brief">
        <title>Shoot transcriptome of the giant reed, Arundo donax.</title>
        <authorList>
            <person name="Barrero R.A."/>
            <person name="Guerrero F.D."/>
            <person name="Moolhuijzen P."/>
            <person name="Goolsby J.A."/>
            <person name="Tidwell J."/>
            <person name="Bellgard S.E."/>
            <person name="Bellgard M.I."/>
        </authorList>
    </citation>
    <scope>NUCLEOTIDE SEQUENCE</scope>
    <source>
        <tissue evidence="1">Shoot tissue taken approximately 20 cm above the soil surface</tissue>
    </source>
</reference>
<dbReference type="AlphaFoldDB" id="A0A0A9B303"/>
<evidence type="ECO:0000313" key="1">
    <source>
        <dbReference type="EMBL" id="JAD55540.1"/>
    </source>
</evidence>
<accession>A0A0A9B303</accession>